<evidence type="ECO:0000313" key="5">
    <source>
        <dbReference type="Proteomes" id="UP001274896"/>
    </source>
</evidence>
<dbReference type="SUPFAM" id="SSF55797">
    <property type="entry name" value="PR-1-like"/>
    <property type="match status" value="2"/>
</dbReference>
<dbReference type="InterPro" id="IPR001283">
    <property type="entry name" value="CRISP-related"/>
</dbReference>
<dbReference type="Gene3D" id="3.40.33.10">
    <property type="entry name" value="CAP"/>
    <property type="match status" value="2"/>
</dbReference>
<feature type="domain" description="SCP" evidence="3">
    <location>
        <begin position="275"/>
        <end position="416"/>
    </location>
</feature>
<dbReference type="EMBL" id="JAUCMX010000017">
    <property type="protein sequence ID" value="KAK3519172.1"/>
    <property type="molecule type" value="Genomic_DNA"/>
</dbReference>
<keyword evidence="5" id="KW-1185">Reference proteome</keyword>
<accession>A0AAE0QEP4</accession>
<dbReference type="SMART" id="SM00198">
    <property type="entry name" value="SCP"/>
    <property type="match status" value="2"/>
</dbReference>
<evidence type="ECO:0000256" key="2">
    <source>
        <dbReference type="SAM" id="SignalP"/>
    </source>
</evidence>
<feature type="signal peptide" evidence="2">
    <location>
        <begin position="1"/>
        <end position="21"/>
    </location>
</feature>
<dbReference type="PANTHER" id="PTHR10334">
    <property type="entry name" value="CYSTEINE-RICH SECRETORY PROTEIN-RELATED"/>
    <property type="match status" value="1"/>
</dbReference>
<proteinExistence type="predicted"/>
<name>A0AAE0QEP4_9TELE</name>
<feature type="domain" description="SCP" evidence="3">
    <location>
        <begin position="25"/>
        <end position="168"/>
    </location>
</feature>
<dbReference type="Proteomes" id="UP001274896">
    <property type="component" value="Unassembled WGS sequence"/>
</dbReference>
<evidence type="ECO:0000256" key="1">
    <source>
        <dbReference type="SAM" id="MobiDB-lite"/>
    </source>
</evidence>
<gene>
    <name evidence="4" type="ORF">QTP70_019994</name>
</gene>
<evidence type="ECO:0000259" key="3">
    <source>
        <dbReference type="SMART" id="SM00198"/>
    </source>
</evidence>
<sequence>MIWRTVLHSTPLWLILSLVSGELTNEQKNWIVGLHNQLRSSVNPQAANMKRMLWDDSLSMVATSYATNCTWEHNPKISGKLGENLFMTLGPLNIDQLIHLWYKEYANYNFDYNSCVEGKLCGHYTQIVWANTSFIGCGAHYCKDVSKFDVENATIIVCNYYPPGNIKGQLPYQEGPPCTRCPDGTVGCSNNYCDLGTSITTGLSPTFLEALTAGNFVSNTNAANAAGFMKPSAVPLLLTALVALYIRMTMIWKTVLHFAWFGLVLALVSSQLTERQKEEILNLHNIYRSIVKPEAADMLHMMWDTGLALVAEAYAAQCIWAHNLEVMYELGENLYITTGTLSVNKSMASWFDEQKHYDYASGTCEAGMCGHYTQVVWAKSRSVGCASHLCRTVENTEYKNATILVCNYFPPGNVVGKLPYELGVPCSKCPEMAIECIRNTCAHTETSVTEETGMDTRPTNTPWTEPLKPPILTYNPKTFQRIMDDVLP</sequence>
<dbReference type="Pfam" id="PF00188">
    <property type="entry name" value="CAP"/>
    <property type="match status" value="2"/>
</dbReference>
<dbReference type="InterPro" id="IPR035940">
    <property type="entry name" value="CAP_sf"/>
</dbReference>
<dbReference type="AlphaFoldDB" id="A0AAE0QEP4"/>
<dbReference type="InterPro" id="IPR018244">
    <property type="entry name" value="Allrgn_V5/Tpx1_CS"/>
</dbReference>
<comment type="caution">
    <text evidence="4">The sequence shown here is derived from an EMBL/GenBank/DDBJ whole genome shotgun (WGS) entry which is preliminary data.</text>
</comment>
<feature type="chain" id="PRO_5042256299" description="SCP domain-containing protein" evidence="2">
    <location>
        <begin position="22"/>
        <end position="488"/>
    </location>
</feature>
<dbReference type="PRINTS" id="PR00837">
    <property type="entry name" value="V5TPXLIKE"/>
</dbReference>
<keyword evidence="2" id="KW-0732">Signal</keyword>
<dbReference type="PROSITE" id="PS01009">
    <property type="entry name" value="CRISP_1"/>
    <property type="match status" value="2"/>
</dbReference>
<dbReference type="InterPro" id="IPR014044">
    <property type="entry name" value="CAP_dom"/>
</dbReference>
<evidence type="ECO:0000313" key="4">
    <source>
        <dbReference type="EMBL" id="KAK3519172.1"/>
    </source>
</evidence>
<protein>
    <recommendedName>
        <fullName evidence="3">SCP domain-containing protein</fullName>
    </recommendedName>
</protein>
<feature type="region of interest" description="Disordered" evidence="1">
    <location>
        <begin position="448"/>
        <end position="467"/>
    </location>
</feature>
<dbReference type="GO" id="GO:0005576">
    <property type="term" value="C:extracellular region"/>
    <property type="evidence" value="ECO:0007669"/>
    <property type="project" value="InterPro"/>
</dbReference>
<reference evidence="4" key="1">
    <citation type="submission" date="2023-06" db="EMBL/GenBank/DDBJ databases">
        <title>Male Hemibagrus guttatus genome.</title>
        <authorList>
            <person name="Bian C."/>
        </authorList>
    </citation>
    <scope>NUCLEOTIDE SEQUENCE</scope>
    <source>
        <strain evidence="4">Male_cb2023</strain>
        <tissue evidence="4">Muscle</tissue>
    </source>
</reference>
<organism evidence="4 5">
    <name type="scientific">Hemibagrus guttatus</name>
    <dbReference type="NCBI Taxonomy" id="175788"/>
    <lineage>
        <taxon>Eukaryota</taxon>
        <taxon>Metazoa</taxon>
        <taxon>Chordata</taxon>
        <taxon>Craniata</taxon>
        <taxon>Vertebrata</taxon>
        <taxon>Euteleostomi</taxon>
        <taxon>Actinopterygii</taxon>
        <taxon>Neopterygii</taxon>
        <taxon>Teleostei</taxon>
        <taxon>Ostariophysi</taxon>
        <taxon>Siluriformes</taxon>
        <taxon>Bagridae</taxon>
        <taxon>Hemibagrus</taxon>
    </lineage>
</organism>
<dbReference type="PROSITE" id="PS01010">
    <property type="entry name" value="CRISP_2"/>
    <property type="match status" value="2"/>
</dbReference>